<accession>A0A1G5KZJ5</accession>
<feature type="domain" description="DDE" evidence="1">
    <location>
        <begin position="33"/>
        <end position="83"/>
    </location>
</feature>
<sequence length="172" mass="19483">MIAGSQTNREAILLCDTADRLQDRTQRDLKPIRIRQCAYLNHRSEQDHRAIKRRVRSMIGFQSAVTARVILSGDELVHMMRKQQASMPAIDSRPLRSSLIGSPHERVMKTCSFLTPAPDSRLSSFERFRLARYPATLSQMVLTHAGLFSSLEILAVHGHLVACRSNKVYLTP</sequence>
<dbReference type="Proteomes" id="UP000199569">
    <property type="component" value="Unassembled WGS sequence"/>
</dbReference>
<evidence type="ECO:0000313" key="2">
    <source>
        <dbReference type="EMBL" id="SCZ06035.1"/>
    </source>
</evidence>
<protein>
    <submittedName>
        <fullName evidence="2">DDE domain-containing protein</fullName>
    </submittedName>
</protein>
<dbReference type="STRING" id="549386.SAMN02927923_03759"/>
<gene>
    <name evidence="2" type="ORF">SAMN02927923_03759</name>
</gene>
<organism evidence="2 3">
    <name type="scientific">Microvirga guangxiensis</name>
    <dbReference type="NCBI Taxonomy" id="549386"/>
    <lineage>
        <taxon>Bacteria</taxon>
        <taxon>Pseudomonadati</taxon>
        <taxon>Pseudomonadota</taxon>
        <taxon>Alphaproteobacteria</taxon>
        <taxon>Hyphomicrobiales</taxon>
        <taxon>Methylobacteriaceae</taxon>
        <taxon>Microvirga</taxon>
    </lineage>
</organism>
<reference evidence="2 3" key="1">
    <citation type="submission" date="2016-10" db="EMBL/GenBank/DDBJ databases">
        <authorList>
            <person name="de Groot N.N."/>
        </authorList>
    </citation>
    <scope>NUCLEOTIDE SEQUENCE [LARGE SCALE GENOMIC DNA]</scope>
    <source>
        <strain evidence="2 3">CGMCC 1.7666</strain>
    </source>
</reference>
<dbReference type="AlphaFoldDB" id="A0A1G5KZJ5"/>
<dbReference type="EMBL" id="FMVJ01000013">
    <property type="protein sequence ID" value="SCZ06035.1"/>
    <property type="molecule type" value="Genomic_DNA"/>
</dbReference>
<dbReference type="Pfam" id="PF13610">
    <property type="entry name" value="DDE_Tnp_IS240"/>
    <property type="match status" value="1"/>
</dbReference>
<keyword evidence="3" id="KW-1185">Reference proteome</keyword>
<dbReference type="InterPro" id="IPR032874">
    <property type="entry name" value="DDE_dom"/>
</dbReference>
<evidence type="ECO:0000259" key="1">
    <source>
        <dbReference type="Pfam" id="PF13610"/>
    </source>
</evidence>
<name>A0A1G5KZJ5_9HYPH</name>
<proteinExistence type="predicted"/>
<evidence type="ECO:0000313" key="3">
    <source>
        <dbReference type="Proteomes" id="UP000199569"/>
    </source>
</evidence>